<gene>
    <name evidence="2" type="ORF">F8D48_07910</name>
</gene>
<reference evidence="2 3" key="1">
    <citation type="submission" date="2019-09" db="EMBL/GenBank/DDBJ databases">
        <title>Whole genome shotgun sequencing (WGS) of Ellagibacter isourolithinifaciens DSM 104140(T) and Adlercreutzia muris DSM 29508(T).</title>
        <authorList>
            <person name="Stoll D.A."/>
            <person name="Danylec N."/>
            <person name="Huch M."/>
        </authorList>
    </citation>
    <scope>NUCLEOTIDE SEQUENCE [LARGE SCALE GENOMIC DNA]</scope>
    <source>
        <strain evidence="2 3">DSM 29508</strain>
    </source>
</reference>
<name>A0A7C8BQJ1_9ACTN</name>
<evidence type="ECO:0000313" key="3">
    <source>
        <dbReference type="Proteomes" id="UP000479639"/>
    </source>
</evidence>
<dbReference type="Proteomes" id="UP000479639">
    <property type="component" value="Unassembled WGS sequence"/>
</dbReference>
<organism evidence="2 3">
    <name type="scientific">Adlercreutzia muris</name>
    <dbReference type="NCBI Taxonomy" id="1796610"/>
    <lineage>
        <taxon>Bacteria</taxon>
        <taxon>Bacillati</taxon>
        <taxon>Actinomycetota</taxon>
        <taxon>Coriobacteriia</taxon>
        <taxon>Eggerthellales</taxon>
        <taxon>Eggerthellaceae</taxon>
        <taxon>Adlercreutzia</taxon>
    </lineage>
</organism>
<evidence type="ECO:0000256" key="1">
    <source>
        <dbReference type="SAM" id="MobiDB-lite"/>
    </source>
</evidence>
<feature type="region of interest" description="Disordered" evidence="1">
    <location>
        <begin position="1"/>
        <end position="32"/>
    </location>
</feature>
<comment type="caution">
    <text evidence="2">The sequence shown here is derived from an EMBL/GenBank/DDBJ whole genome shotgun (WGS) entry which is preliminary data.</text>
</comment>
<protein>
    <submittedName>
        <fullName evidence="2">Uncharacterized protein</fullName>
    </submittedName>
</protein>
<sequence>MPHHRPRRRFPLPIPRHPHPRPPRCRNLPQAGSRCAPRSWCPRRRCAGTRPRSWRRCPRATGRPKCRRW</sequence>
<feature type="compositionally biased region" description="Basic residues" evidence="1">
    <location>
        <begin position="1"/>
        <end position="24"/>
    </location>
</feature>
<proteinExistence type="predicted"/>
<keyword evidence="3" id="KW-1185">Reference proteome</keyword>
<dbReference type="EMBL" id="WAJS01000023">
    <property type="protein sequence ID" value="KAB1645401.1"/>
    <property type="molecule type" value="Genomic_DNA"/>
</dbReference>
<accession>A0A7C8BQJ1</accession>
<dbReference type="AlphaFoldDB" id="A0A7C8BQJ1"/>
<evidence type="ECO:0000313" key="2">
    <source>
        <dbReference type="EMBL" id="KAB1645401.1"/>
    </source>
</evidence>